<feature type="region of interest" description="Disordered" evidence="1">
    <location>
        <begin position="84"/>
        <end position="113"/>
    </location>
</feature>
<dbReference type="Proteomes" id="UP000319852">
    <property type="component" value="Chromosome"/>
</dbReference>
<feature type="transmembrane region" description="Helical" evidence="2">
    <location>
        <begin position="6"/>
        <end position="27"/>
    </location>
</feature>
<dbReference type="KEGG" id="amob:HG15A2_32570"/>
<proteinExistence type="predicted"/>
<dbReference type="InterPro" id="IPR008930">
    <property type="entry name" value="Terpenoid_cyclase/PrenylTrfase"/>
</dbReference>
<keyword evidence="2" id="KW-0472">Membrane</keyword>
<dbReference type="Gene3D" id="1.50.10.20">
    <property type="match status" value="1"/>
</dbReference>
<keyword evidence="2" id="KW-0812">Transmembrane</keyword>
<dbReference type="CDD" id="cd00688">
    <property type="entry name" value="ISOPREN_C2_like"/>
    <property type="match status" value="1"/>
</dbReference>
<dbReference type="SUPFAM" id="SSF48239">
    <property type="entry name" value="Terpenoid cyclases/Protein prenyltransferases"/>
    <property type="match status" value="1"/>
</dbReference>
<protein>
    <recommendedName>
        <fullName evidence="5">Squalene cyclase C-terminal domain-containing protein</fullName>
    </recommendedName>
</protein>
<sequence length="602" mass="65573">MVGYFTIWMALWVVLGAITVTLVVLFRTRWRDVRAWKKCAVLSLWVHVLLACFAMMIRIVSGSAGLGPEESIRIAVAIETITEPAEVVPEESDPEVPPLEESADPPLVAPDEIPLPEEITEPAESALDETIEKVIKETVEQTAEASTPPSPAPPLESPQLLAPPEPAPEAVAQDEPEPAPPEETVVEQTSKEPVEQRTTSPEPSTPRTLPVQRAKARPQIYQQRSQEKRAEALARGGGNEASERAVRSALAWLAGAQSREGHWNASRHGAGTEEVVLGHNRHGAGLKGDTGITGLALLAFLGSGHTHQQGPYAVQIDRALNSLKRVQAPNGALHGDAQIFARMYCHAMASFAVNEALAMSDDQALLPVASRAVSYSLAAQHPVDGGWRYRPGDAGDTSQLGWQLMALKSAELAGVDVPETTWTRIDRFLRHVRRGQYGGLASYTPNSRPSRTMTAEAYFCRQSIAARYRGGIADSAAAEATDSLLRSLPGRGKQNLYFWYYATLALHHAQASIDLPEEHPHRQAWVKWNNALVAELLTSQNNDGSWPADTVWGGYGGRVYTTSMAALCLEVYYRYAPVSETPQQDARPQVARPWRAGGAGRR</sequence>
<name>A0A517MYI6_9BACT</name>
<gene>
    <name evidence="3" type="ORF">HG15A2_32570</name>
</gene>
<keyword evidence="4" id="KW-1185">Reference proteome</keyword>
<reference evidence="3 4" key="1">
    <citation type="submission" date="2019-02" db="EMBL/GenBank/DDBJ databases">
        <title>Deep-cultivation of Planctomycetes and their phenomic and genomic characterization uncovers novel biology.</title>
        <authorList>
            <person name="Wiegand S."/>
            <person name="Jogler M."/>
            <person name="Boedeker C."/>
            <person name="Pinto D."/>
            <person name="Vollmers J."/>
            <person name="Rivas-Marin E."/>
            <person name="Kohn T."/>
            <person name="Peeters S.H."/>
            <person name="Heuer A."/>
            <person name="Rast P."/>
            <person name="Oberbeckmann S."/>
            <person name="Bunk B."/>
            <person name="Jeske O."/>
            <person name="Meyerdierks A."/>
            <person name="Storesund J.E."/>
            <person name="Kallscheuer N."/>
            <person name="Luecker S."/>
            <person name="Lage O.M."/>
            <person name="Pohl T."/>
            <person name="Merkel B.J."/>
            <person name="Hornburger P."/>
            <person name="Mueller R.-W."/>
            <person name="Bruemmer F."/>
            <person name="Labrenz M."/>
            <person name="Spormann A.M."/>
            <person name="Op den Camp H."/>
            <person name="Overmann J."/>
            <person name="Amann R."/>
            <person name="Jetten M.S.M."/>
            <person name="Mascher T."/>
            <person name="Medema M.H."/>
            <person name="Devos D.P."/>
            <person name="Kaster A.-K."/>
            <person name="Ovreas L."/>
            <person name="Rohde M."/>
            <person name="Galperin M.Y."/>
            <person name="Jogler C."/>
        </authorList>
    </citation>
    <scope>NUCLEOTIDE SEQUENCE [LARGE SCALE GENOMIC DNA]</scope>
    <source>
        <strain evidence="3 4">HG15A2</strain>
    </source>
</reference>
<dbReference type="RefSeq" id="WP_145061074.1">
    <property type="nucleotide sequence ID" value="NZ_CP036263.1"/>
</dbReference>
<evidence type="ECO:0008006" key="5">
    <source>
        <dbReference type="Google" id="ProtNLM"/>
    </source>
</evidence>
<feature type="compositionally biased region" description="Pro residues" evidence="1">
    <location>
        <begin position="148"/>
        <end position="167"/>
    </location>
</feature>
<dbReference type="OrthoDB" id="238862at2"/>
<accession>A0A517MYI6</accession>
<keyword evidence="2" id="KW-1133">Transmembrane helix</keyword>
<feature type="transmembrane region" description="Helical" evidence="2">
    <location>
        <begin position="39"/>
        <end position="60"/>
    </location>
</feature>
<dbReference type="EMBL" id="CP036263">
    <property type="protein sequence ID" value="QDS99926.1"/>
    <property type="molecule type" value="Genomic_DNA"/>
</dbReference>
<evidence type="ECO:0000256" key="2">
    <source>
        <dbReference type="SAM" id="Phobius"/>
    </source>
</evidence>
<feature type="region of interest" description="Disordered" evidence="1">
    <location>
        <begin position="139"/>
        <end position="239"/>
    </location>
</feature>
<dbReference type="AlphaFoldDB" id="A0A517MYI6"/>
<organism evidence="3 4">
    <name type="scientific">Adhaeretor mobilis</name>
    <dbReference type="NCBI Taxonomy" id="1930276"/>
    <lineage>
        <taxon>Bacteria</taxon>
        <taxon>Pseudomonadati</taxon>
        <taxon>Planctomycetota</taxon>
        <taxon>Planctomycetia</taxon>
        <taxon>Pirellulales</taxon>
        <taxon>Lacipirellulaceae</taxon>
        <taxon>Adhaeretor</taxon>
    </lineage>
</organism>
<evidence type="ECO:0000313" key="4">
    <source>
        <dbReference type="Proteomes" id="UP000319852"/>
    </source>
</evidence>
<evidence type="ECO:0000256" key="1">
    <source>
        <dbReference type="SAM" id="MobiDB-lite"/>
    </source>
</evidence>
<evidence type="ECO:0000313" key="3">
    <source>
        <dbReference type="EMBL" id="QDS99926.1"/>
    </source>
</evidence>
<feature type="compositionally biased region" description="Low complexity" evidence="1">
    <location>
        <begin position="197"/>
        <end position="210"/>
    </location>
</feature>